<accession>A0A1I0XZY7</accession>
<proteinExistence type="predicted"/>
<evidence type="ECO:0000313" key="4">
    <source>
        <dbReference type="EMBL" id="SFB05976.1"/>
    </source>
</evidence>
<name>A0A1I0XZY7_9RHOB</name>
<keyword evidence="3" id="KW-0812">Transmembrane</keyword>
<evidence type="ECO:0000313" key="5">
    <source>
        <dbReference type="Proteomes" id="UP000198796"/>
    </source>
</evidence>
<keyword evidence="3" id="KW-1133">Transmembrane helix</keyword>
<feature type="coiled-coil region" evidence="1">
    <location>
        <begin position="189"/>
        <end position="265"/>
    </location>
</feature>
<keyword evidence="1" id="KW-0175">Coiled coil</keyword>
<dbReference type="Gene3D" id="1.10.287.1490">
    <property type="match status" value="1"/>
</dbReference>
<sequence>MVTSEEDEKRKSEMPETADSPETDQTKMSDDPQAEEPDAGIDTVEANAEEPQEDTYATSSVEAQPDADEPVTEDQPADEETLHQESTPVPEASPTATAEKRGGFVPALIGGVLAAAIGFGAAYWGVLATDSDDGAIEALRAEMAEKDAAIESLRTDLAGQTEAVQGAQAALGDATAATTASVDEVSTRVDGMAEALSALDDRLTALEKRPIEESVSPEAIAAYEREIDTLRASVSEQRAEFEALLTEARETRASAEDTAQQSSARAALGEIRAAIDAGAPFAGSLAEYEAATGESAPEALAVVSESGPPTLAALQASFPDAARGALAAARAGATEESGSMRAFFEKQLGARSIQPRDGDDPDAVLSRAEAELRSGALQSALSELDALPEAAKSELSDWIGQARTRIDALESADGLATQLTQD</sequence>
<dbReference type="OrthoDB" id="7659420at2"/>
<feature type="compositionally biased region" description="Acidic residues" evidence="2">
    <location>
        <begin position="65"/>
        <end position="79"/>
    </location>
</feature>
<organism evidence="4 5">
    <name type="scientific">Poseidonocella pacifica</name>
    <dbReference type="NCBI Taxonomy" id="871651"/>
    <lineage>
        <taxon>Bacteria</taxon>
        <taxon>Pseudomonadati</taxon>
        <taxon>Pseudomonadota</taxon>
        <taxon>Alphaproteobacteria</taxon>
        <taxon>Rhodobacterales</taxon>
        <taxon>Roseobacteraceae</taxon>
        <taxon>Poseidonocella</taxon>
    </lineage>
</organism>
<dbReference type="STRING" id="871651.SAMN05421688_2645"/>
<feature type="transmembrane region" description="Helical" evidence="3">
    <location>
        <begin position="104"/>
        <end position="126"/>
    </location>
</feature>
<evidence type="ECO:0000256" key="3">
    <source>
        <dbReference type="SAM" id="Phobius"/>
    </source>
</evidence>
<dbReference type="EMBL" id="FOJU01000004">
    <property type="protein sequence ID" value="SFB05976.1"/>
    <property type="molecule type" value="Genomic_DNA"/>
</dbReference>
<evidence type="ECO:0000256" key="2">
    <source>
        <dbReference type="SAM" id="MobiDB-lite"/>
    </source>
</evidence>
<keyword evidence="3" id="KW-0472">Membrane</keyword>
<feature type="region of interest" description="Disordered" evidence="2">
    <location>
        <begin position="1"/>
        <end position="98"/>
    </location>
</feature>
<reference evidence="4 5" key="1">
    <citation type="submission" date="2016-10" db="EMBL/GenBank/DDBJ databases">
        <authorList>
            <person name="de Groot N.N."/>
        </authorList>
    </citation>
    <scope>NUCLEOTIDE SEQUENCE [LARGE SCALE GENOMIC DNA]</scope>
    <source>
        <strain evidence="4 5">DSM 29316</strain>
    </source>
</reference>
<dbReference type="Proteomes" id="UP000198796">
    <property type="component" value="Unassembled WGS sequence"/>
</dbReference>
<gene>
    <name evidence="4" type="ORF">SAMN05421688_2645</name>
</gene>
<protein>
    <submittedName>
        <fullName evidence="4">Uncharacterized conserved protein</fullName>
    </submittedName>
</protein>
<keyword evidence="5" id="KW-1185">Reference proteome</keyword>
<evidence type="ECO:0000256" key="1">
    <source>
        <dbReference type="SAM" id="Coils"/>
    </source>
</evidence>
<dbReference type="AlphaFoldDB" id="A0A1I0XZY7"/>